<feature type="domain" description="DUF4097" evidence="1">
    <location>
        <begin position="20"/>
        <end position="226"/>
    </location>
</feature>
<dbReference type="Proteomes" id="UP001254832">
    <property type="component" value="Unassembled WGS sequence"/>
</dbReference>
<dbReference type="InterPro" id="IPR025164">
    <property type="entry name" value="Toastrack_DUF4097"/>
</dbReference>
<dbReference type="EMBL" id="JAVDTR010000002">
    <property type="protein sequence ID" value="MDR6722223.1"/>
    <property type="molecule type" value="Genomic_DNA"/>
</dbReference>
<accession>A0AAP5LMB5</accession>
<proteinExistence type="predicted"/>
<gene>
    <name evidence="2" type="ORF">J2W91_000671</name>
</gene>
<name>A0AAP5LMB5_PAEAM</name>
<dbReference type="Pfam" id="PF13349">
    <property type="entry name" value="DUF4097"/>
    <property type="match status" value="1"/>
</dbReference>
<evidence type="ECO:0000259" key="1">
    <source>
        <dbReference type="Pfam" id="PF13349"/>
    </source>
</evidence>
<reference evidence="2" key="1">
    <citation type="submission" date="2023-07" db="EMBL/GenBank/DDBJ databases">
        <title>Sorghum-associated microbial communities from plants grown in Nebraska, USA.</title>
        <authorList>
            <person name="Schachtman D."/>
        </authorList>
    </citation>
    <scope>NUCLEOTIDE SEQUENCE</scope>
    <source>
        <strain evidence="2">BE80</strain>
    </source>
</reference>
<sequence>MKINTHIIRKEWLVQEPVLSLSLDWMQGEVHLYQSTEQQVRIIQRASVHFPSKRCFTTCYHQGSLHIGDGRSKSFPIGIHFQRTSLAIGLPPSTLEQVYIRGVGTRFIVQDAQINHCECRCTSGQLHISGYTQQLCLRMVGSHIKSQNLTAENVDIKGTSSLIQLTGQFSHIQSRTTGRTLSIHSATMPKSVNSIATGCSVNLRIPNPNEGFRLQCKHVGGTLQSEFPLQLDRGEHIYGNASVPIHAQVRGGRFTIGTYSPHSL</sequence>
<protein>
    <recommendedName>
        <fullName evidence="1">DUF4097 domain-containing protein</fullName>
    </recommendedName>
</protein>
<dbReference type="AlphaFoldDB" id="A0AAP5LMB5"/>
<evidence type="ECO:0000313" key="3">
    <source>
        <dbReference type="Proteomes" id="UP001254832"/>
    </source>
</evidence>
<dbReference type="RefSeq" id="WP_310136628.1">
    <property type="nucleotide sequence ID" value="NZ_JAVDTR010000002.1"/>
</dbReference>
<evidence type="ECO:0000313" key="2">
    <source>
        <dbReference type="EMBL" id="MDR6722223.1"/>
    </source>
</evidence>
<organism evidence="2 3">
    <name type="scientific">Paenibacillus amylolyticus</name>
    <dbReference type="NCBI Taxonomy" id="1451"/>
    <lineage>
        <taxon>Bacteria</taxon>
        <taxon>Bacillati</taxon>
        <taxon>Bacillota</taxon>
        <taxon>Bacilli</taxon>
        <taxon>Bacillales</taxon>
        <taxon>Paenibacillaceae</taxon>
        <taxon>Paenibacillus</taxon>
    </lineage>
</organism>
<comment type="caution">
    <text evidence="2">The sequence shown here is derived from an EMBL/GenBank/DDBJ whole genome shotgun (WGS) entry which is preliminary data.</text>
</comment>